<dbReference type="Proteomes" id="UP000238701">
    <property type="component" value="Unassembled WGS sequence"/>
</dbReference>
<dbReference type="InterPro" id="IPR029058">
    <property type="entry name" value="AB_hydrolase_fold"/>
</dbReference>
<dbReference type="EMBL" id="OMOD01000122">
    <property type="protein sequence ID" value="SPF40224.1"/>
    <property type="molecule type" value="Genomic_DNA"/>
</dbReference>
<name>A0A2U3KKQ7_9BACT</name>
<dbReference type="InterPro" id="IPR009081">
    <property type="entry name" value="PP-bd_ACP"/>
</dbReference>
<protein>
    <recommendedName>
        <fullName evidence="1">Carrier domain-containing protein</fullName>
    </recommendedName>
</protein>
<dbReference type="Pfam" id="PF00975">
    <property type="entry name" value="Thioesterase"/>
    <property type="match status" value="1"/>
</dbReference>
<dbReference type="OrthoDB" id="110547at2"/>
<evidence type="ECO:0000259" key="1">
    <source>
        <dbReference type="PROSITE" id="PS50075"/>
    </source>
</evidence>
<sequence>MTDRSLSVAIEVLTSIWQRVLQRSPIGINDDFFELGGTSSLAARLFAEIAEQTGQHLTPVTVCAAPTIVALAARLELPPSRSPLVLLKPGADGPPVFMTHGIGSSVIDLVPLARCLPLTQPIYGVEARGNDGVEEPFDRIEDMAQAHLDAIRMIQPGGSYFLVGYSLGGLVSLEVARRLSANGHNVALLAMLDSYPHRCHLSIGQHARLALQLAKQRMSGGMRASGSSHQSALARQGANLLGHSPVEQSIARTMQRVKEAQHRALRNYRPRFYNGRVKFVRAAIVSHFPSDPVPVWSHLVGTLEVETVPGDHVGMLTAAVETLARMVGWYVREAVDLLPHSPGGLDS</sequence>
<organism evidence="2 3">
    <name type="scientific">Candidatus Sulfotelmatobacter kueseliae</name>
    <dbReference type="NCBI Taxonomy" id="2042962"/>
    <lineage>
        <taxon>Bacteria</taxon>
        <taxon>Pseudomonadati</taxon>
        <taxon>Acidobacteriota</taxon>
        <taxon>Terriglobia</taxon>
        <taxon>Terriglobales</taxon>
        <taxon>Candidatus Korobacteraceae</taxon>
        <taxon>Candidatus Sulfotelmatobacter</taxon>
    </lineage>
</organism>
<dbReference type="Gene3D" id="1.10.1200.10">
    <property type="entry name" value="ACP-like"/>
    <property type="match status" value="1"/>
</dbReference>
<dbReference type="InterPro" id="IPR036736">
    <property type="entry name" value="ACP-like_sf"/>
</dbReference>
<dbReference type="SUPFAM" id="SSF47336">
    <property type="entry name" value="ACP-like"/>
    <property type="match status" value="1"/>
</dbReference>
<dbReference type="InterPro" id="IPR020802">
    <property type="entry name" value="TesA-like"/>
</dbReference>
<proteinExistence type="predicted"/>
<evidence type="ECO:0000313" key="2">
    <source>
        <dbReference type="EMBL" id="SPF40224.1"/>
    </source>
</evidence>
<gene>
    <name evidence="2" type="ORF">SBA1_30075</name>
</gene>
<feature type="domain" description="Carrier" evidence="1">
    <location>
        <begin position="4"/>
        <end position="79"/>
    </location>
</feature>
<dbReference type="Pfam" id="PF00550">
    <property type="entry name" value="PP-binding"/>
    <property type="match status" value="1"/>
</dbReference>
<dbReference type="Gene3D" id="3.40.50.1820">
    <property type="entry name" value="alpha/beta hydrolase"/>
    <property type="match status" value="1"/>
</dbReference>
<dbReference type="SMART" id="SM00824">
    <property type="entry name" value="PKS_TE"/>
    <property type="match status" value="1"/>
</dbReference>
<dbReference type="InterPro" id="IPR001031">
    <property type="entry name" value="Thioesterase"/>
</dbReference>
<dbReference type="AlphaFoldDB" id="A0A2U3KKQ7"/>
<reference evidence="3" key="1">
    <citation type="submission" date="2018-02" db="EMBL/GenBank/DDBJ databases">
        <authorList>
            <person name="Hausmann B."/>
        </authorList>
    </citation>
    <scope>NUCLEOTIDE SEQUENCE [LARGE SCALE GENOMIC DNA]</scope>
    <source>
        <strain evidence="3">Peat soil MAG SbA1</strain>
    </source>
</reference>
<evidence type="ECO:0000313" key="3">
    <source>
        <dbReference type="Proteomes" id="UP000238701"/>
    </source>
</evidence>
<dbReference type="SUPFAM" id="SSF53474">
    <property type="entry name" value="alpha/beta-Hydrolases"/>
    <property type="match status" value="1"/>
</dbReference>
<dbReference type="PROSITE" id="PS50075">
    <property type="entry name" value="CARRIER"/>
    <property type="match status" value="1"/>
</dbReference>
<accession>A0A2U3KKQ7</accession>